<sequence>MYKRHRDKLAAERLAREQLEPPLPAASSNNHSSGHDLSHDCDYDSGNNSQDIADMGMSMDIHGTGQHTYNISPQLVPVQGVSGTHSGSAEDSYVPGAGEFDQSSGEDAGDISDAERDNNGNDGTFLDNILDPPVNITRADKQITDQFIEKLENASLEESSMSEADISQLRHPLQQHVDIESDFQLKYSLRYYIDTLGSSDETYKNVVNTSREAHHVIGNDVEFLSHSVVKNRAKGLARIATVVHHMCSQGCIAYTGPFSELEECPTCSTSRWDPLKLEQGKKAAIQSFTTITLGSQLQNLYSTTQGAQNMRYRQEKTHERLSTNDPAPFSSLNDYTDGFDYLKQCRNNKITDQDNLLMISLDGAQLYEHRDSDCWMYIWVVLELSPDQRYKKTHVLPGGIIPGPNKPKNVDSFLFPSLYHLAALQREGLRIWDASKDLVFTGIPKVYLGTADAPGMVYFSGLVGHSGARGCRNYCDLPWRHKPKTSHYYPVLQLPRNYSSIQSQPFEDLDLNRLPPFFEQAKYNSDLLRILQAKNNFEDIRKATGISKASLFSGLEMPLGIPGSFPLDTMHLLALNVPELLIGLWRGTFRCNKKAGDDTSLWDWVVLKDTVDNKTWTAHGKKVAELSKYLPSSYDRPPRNPAEKLNSGYKAIVLRP</sequence>
<evidence type="ECO:0000256" key="1">
    <source>
        <dbReference type="SAM" id="MobiDB-lite"/>
    </source>
</evidence>
<evidence type="ECO:0000313" key="2">
    <source>
        <dbReference type="EMBL" id="KAF7761314.1"/>
    </source>
</evidence>
<reference evidence="2 3" key="1">
    <citation type="journal article" name="Sci. Rep.">
        <title>Telomere-to-telomere assembled and centromere annotated genomes of the two main subspecies of the button mushroom Agaricus bisporus reveal especially polymorphic chromosome ends.</title>
        <authorList>
            <person name="Sonnenberg A.S.M."/>
            <person name="Sedaghat-Telgerd N."/>
            <person name="Lavrijssen B."/>
            <person name="Ohm R.A."/>
            <person name="Hendrickx P.M."/>
            <person name="Scholtmeijer K."/>
            <person name="Baars J.J.P."/>
            <person name="van Peer A."/>
        </authorList>
    </citation>
    <scope>NUCLEOTIDE SEQUENCE [LARGE SCALE GENOMIC DNA]</scope>
    <source>
        <strain evidence="2 3">H119_p4</strain>
    </source>
</reference>
<feature type="region of interest" description="Disordered" evidence="1">
    <location>
        <begin position="77"/>
        <end position="128"/>
    </location>
</feature>
<dbReference type="Proteomes" id="UP000629468">
    <property type="component" value="Unassembled WGS sequence"/>
</dbReference>
<feature type="region of interest" description="Disordered" evidence="1">
    <location>
        <begin position="1"/>
        <end position="51"/>
    </location>
</feature>
<gene>
    <name evidence="2" type="ORF">Agabi119p4_10723</name>
</gene>
<dbReference type="AlphaFoldDB" id="A0A8H7C4A7"/>
<organism evidence="2 3">
    <name type="scientific">Agaricus bisporus var. burnettii</name>
    <dbReference type="NCBI Taxonomy" id="192524"/>
    <lineage>
        <taxon>Eukaryota</taxon>
        <taxon>Fungi</taxon>
        <taxon>Dikarya</taxon>
        <taxon>Basidiomycota</taxon>
        <taxon>Agaricomycotina</taxon>
        <taxon>Agaricomycetes</taxon>
        <taxon>Agaricomycetidae</taxon>
        <taxon>Agaricales</taxon>
        <taxon>Agaricineae</taxon>
        <taxon>Agaricaceae</taxon>
        <taxon>Agaricus</taxon>
    </lineage>
</organism>
<comment type="caution">
    <text evidence="2">The sequence shown here is derived from an EMBL/GenBank/DDBJ whole genome shotgun (WGS) entry which is preliminary data.</text>
</comment>
<dbReference type="Pfam" id="PF02992">
    <property type="entry name" value="Transposase_21"/>
    <property type="match status" value="1"/>
</dbReference>
<protein>
    <submittedName>
        <fullName evidence="2">Uncharacterized protein</fullName>
    </submittedName>
</protein>
<dbReference type="EMBL" id="JABXXO010000014">
    <property type="protein sequence ID" value="KAF7761314.1"/>
    <property type="molecule type" value="Genomic_DNA"/>
</dbReference>
<feature type="compositionally biased region" description="Basic and acidic residues" evidence="1">
    <location>
        <begin position="8"/>
        <end position="19"/>
    </location>
</feature>
<accession>A0A8H7C4A7</accession>
<evidence type="ECO:0000313" key="3">
    <source>
        <dbReference type="Proteomes" id="UP000629468"/>
    </source>
</evidence>
<dbReference type="InterPro" id="IPR004242">
    <property type="entry name" value="Transposase_21"/>
</dbReference>
<feature type="compositionally biased region" description="Basic and acidic residues" evidence="1">
    <location>
        <begin position="33"/>
        <end position="42"/>
    </location>
</feature>
<proteinExistence type="predicted"/>
<name>A0A8H7C4A7_AGABI</name>